<comment type="caution">
    <text evidence="2">The sequence shown here is derived from an EMBL/GenBank/DDBJ whole genome shotgun (WGS) entry which is preliminary data.</text>
</comment>
<feature type="non-terminal residue" evidence="2">
    <location>
        <position position="1152"/>
    </location>
</feature>
<feature type="compositionally biased region" description="Basic and acidic residues" evidence="1">
    <location>
        <begin position="992"/>
        <end position="1006"/>
    </location>
</feature>
<feature type="compositionally biased region" description="Low complexity" evidence="1">
    <location>
        <begin position="1099"/>
        <end position="1109"/>
    </location>
</feature>
<evidence type="ECO:0000313" key="3">
    <source>
        <dbReference type="Proteomes" id="UP001189429"/>
    </source>
</evidence>
<evidence type="ECO:0000256" key="1">
    <source>
        <dbReference type="SAM" id="MobiDB-lite"/>
    </source>
</evidence>
<organism evidence="2 3">
    <name type="scientific">Prorocentrum cordatum</name>
    <dbReference type="NCBI Taxonomy" id="2364126"/>
    <lineage>
        <taxon>Eukaryota</taxon>
        <taxon>Sar</taxon>
        <taxon>Alveolata</taxon>
        <taxon>Dinophyceae</taxon>
        <taxon>Prorocentrales</taxon>
        <taxon>Prorocentraceae</taxon>
        <taxon>Prorocentrum</taxon>
    </lineage>
</organism>
<feature type="compositionally biased region" description="Basic and acidic residues" evidence="1">
    <location>
        <begin position="728"/>
        <end position="741"/>
    </location>
</feature>
<gene>
    <name evidence="2" type="ORF">PCOR1329_LOCUS30530</name>
</gene>
<name>A0ABN9SL55_9DINO</name>
<reference evidence="2" key="1">
    <citation type="submission" date="2023-10" db="EMBL/GenBank/DDBJ databases">
        <authorList>
            <person name="Chen Y."/>
            <person name="Shah S."/>
            <person name="Dougan E. K."/>
            <person name="Thang M."/>
            <person name="Chan C."/>
        </authorList>
    </citation>
    <scope>NUCLEOTIDE SEQUENCE [LARGE SCALE GENOMIC DNA]</scope>
</reference>
<accession>A0ABN9SL55</accession>
<feature type="region of interest" description="Disordered" evidence="1">
    <location>
        <begin position="50"/>
        <end position="101"/>
    </location>
</feature>
<evidence type="ECO:0000313" key="2">
    <source>
        <dbReference type="EMBL" id="CAK0832539.1"/>
    </source>
</evidence>
<keyword evidence="3" id="KW-1185">Reference proteome</keyword>
<proteinExistence type="predicted"/>
<feature type="region of interest" description="Disordered" evidence="1">
    <location>
        <begin position="984"/>
        <end position="1051"/>
    </location>
</feature>
<feature type="region of interest" description="Disordered" evidence="1">
    <location>
        <begin position="720"/>
        <end position="757"/>
    </location>
</feature>
<protein>
    <submittedName>
        <fullName evidence="2">Uncharacterized protein</fullName>
    </submittedName>
</protein>
<dbReference type="EMBL" id="CAUYUJ010011761">
    <property type="protein sequence ID" value="CAK0832539.1"/>
    <property type="molecule type" value="Genomic_DNA"/>
</dbReference>
<feature type="region of interest" description="Disordered" evidence="1">
    <location>
        <begin position="218"/>
        <end position="243"/>
    </location>
</feature>
<feature type="region of interest" description="Disordered" evidence="1">
    <location>
        <begin position="1067"/>
        <end position="1124"/>
    </location>
</feature>
<feature type="compositionally biased region" description="Low complexity" evidence="1">
    <location>
        <begin position="73"/>
        <end position="101"/>
    </location>
</feature>
<sequence>MARPSRGGGSGGRRSRTYWMRSCGGWNWDWRTTCLVCAYAAPPWALDAAAKAKPQADKDGWVDQPRGRRAQRQARSATTSAATSKSQTSASGASGTPSGSGATAIERLQVAVEQLEALQAQPPDGVDCCFTDVVASQLEAKRAELAEAQRAAAEQQASSMPLKAEKRLRAARQSLEQKQELDKLPEAWGSCNFEVAWAAIRSQVEAVRAQLAEAPVAPRRAPWAESRPVDEISSEDGDRAGGCRHWQPQCAAEVAQACKRELAAEAPPAPGQAATAAQDVRSGLEEFGVNGNAWRWSLEGAEASGPRSGDPPRLVVHQETRLAPHRLEEARGEARRMGSMAFLHASAPTDKEGPLASSGGVAGWRQGWRGVTVPAVSDLQLLACSLYLRGALRPIGFNLDSFTAFGDSVLYQRPRFIPVVQHQRDRPLGVARNVDGDIALQAVGTEQLVAAWLGGAGLGVACRLRGQHLPLSAAKTTFLAPSPSLGCQLGACGKSQGGTLCETLQARNLGSDPASAKLDPIHKAGPAASGMSGRTVTGNADGELHSWRLAASRSARELPIGAERGLRMRYAELRRRRYLDPVQMKAGLLQEGELPPMVMERGLEAARHATIDGPWRRCASPFDAEMLTRARIGWHFKSERRMIADIGDELDLRHLGPQELGWEAGPGARSASFRHETRMLSHGACLLRARIFSPHWAQARLLDAREQGQARCCGAERGTLRHRQHGGPGHEAKRHDRDRGLPAHWPPQGRRADAMGSRCVRRPSDEKLYGKLYLDGATLEPLFGAWRCEGGATAHRDGDGNLAAEVYGAVGSDRCPQRTAKDGEDLAAWMFATLARPAVEEVNIDCPRHAVLDGCLTEAQRRGNEHACRRAVRRAQTHAGDKRTVGVHQAQAGFVQELGRWIRWAVFLGQGIEARDGEGLPPAAERRQARFADAERQQLGSPFSASAVAFSILGHALPHACAGEGGDTQELAACSKRGAYTTLGGRSGGKPRLRERCPCDKADKGGRNQRSLWLRGLHPGGRRQEGSRAARHRVKGKGIPTLRSRGPVPEHAQERHLEWLGTAAEPAADPSATAGSSGSAPAAAAKPRVAADPGGGPAGAAVAAAAASLPKRRPAAAREESLGELGVVDEELAAAVGPAGGALEGRRVRRRV</sequence>
<feature type="compositionally biased region" description="Low complexity" evidence="1">
    <location>
        <begin position="1067"/>
        <end position="1092"/>
    </location>
</feature>
<dbReference type="Proteomes" id="UP001189429">
    <property type="component" value="Unassembled WGS sequence"/>
</dbReference>